<dbReference type="Gene3D" id="2.40.50.100">
    <property type="match status" value="1"/>
</dbReference>
<evidence type="ECO:0000256" key="1">
    <source>
        <dbReference type="ARBA" id="ARBA00004496"/>
    </source>
</evidence>
<evidence type="ECO:0000256" key="4">
    <source>
        <dbReference type="ARBA" id="ARBA00022490"/>
    </source>
</evidence>
<dbReference type="CDD" id="cd05790">
    <property type="entry name" value="S1_Rrp40"/>
    <property type="match status" value="1"/>
</dbReference>
<dbReference type="Pfam" id="PF15985">
    <property type="entry name" value="KH_6"/>
    <property type="match status" value="1"/>
</dbReference>
<dbReference type="SUPFAM" id="SSF50249">
    <property type="entry name" value="Nucleic acid-binding proteins"/>
    <property type="match status" value="1"/>
</dbReference>
<dbReference type="GO" id="GO:0071035">
    <property type="term" value="P:nuclear polyadenylation-dependent rRNA catabolic process"/>
    <property type="evidence" value="ECO:0007669"/>
    <property type="project" value="TreeGrafter"/>
</dbReference>
<keyword evidence="7" id="KW-0694">RNA-binding</keyword>
<dbReference type="PANTHER" id="PTHR21321:SF1">
    <property type="entry name" value="EXOSOME COMPLEX COMPONENT RRP40"/>
    <property type="match status" value="1"/>
</dbReference>
<protein>
    <recommendedName>
        <fullName evidence="9">Ribosomal RNA-processing protein 40</fullName>
    </recommendedName>
</protein>
<comment type="similarity">
    <text evidence="3">Belongs to the RRP40 family.</text>
</comment>
<sequence>MSIIIPGDQLPVDETTLNSKKLTVGPSIYVDPLLDNQMTISNAGIFTHKEKKTKQLITVESSSKNYIPAVGDLIVGTVLGGFGEFFKVSLSNYKPPAILSYMAFENATKKNRPNLKTGSLVYARISAYDPNIDVELECFNPTTGKAEGFGELTGGTVVEVDLGFARYLMFNENNPVLEHLSKKCQFEIAIGVNGKVWIKGGDLVTTLACCQYIEQAQRLASGELEQLLKKLWKQHNI</sequence>
<dbReference type="GeneID" id="90073306"/>
<dbReference type="GO" id="GO:0003723">
    <property type="term" value="F:RNA binding"/>
    <property type="evidence" value="ECO:0007669"/>
    <property type="project" value="UniProtKB-KW"/>
</dbReference>
<organism evidence="11 12">
    <name type="scientific">Saccharomycopsis crataegensis</name>
    <dbReference type="NCBI Taxonomy" id="43959"/>
    <lineage>
        <taxon>Eukaryota</taxon>
        <taxon>Fungi</taxon>
        <taxon>Dikarya</taxon>
        <taxon>Ascomycota</taxon>
        <taxon>Saccharomycotina</taxon>
        <taxon>Saccharomycetes</taxon>
        <taxon>Saccharomycopsidaceae</taxon>
        <taxon>Saccharomycopsis</taxon>
    </lineage>
</organism>
<dbReference type="RefSeq" id="XP_064852327.1">
    <property type="nucleotide sequence ID" value="XM_064996255.1"/>
</dbReference>
<keyword evidence="8" id="KW-0539">Nucleus</keyword>
<dbReference type="GO" id="GO:0034475">
    <property type="term" value="P:U4 snRNA 3'-end processing"/>
    <property type="evidence" value="ECO:0007669"/>
    <property type="project" value="TreeGrafter"/>
</dbReference>
<evidence type="ECO:0000256" key="2">
    <source>
        <dbReference type="ARBA" id="ARBA00004604"/>
    </source>
</evidence>
<accession>A0AAV5QL24</accession>
<comment type="caution">
    <text evidence="11">The sequence shown here is derived from an EMBL/GenBank/DDBJ whole genome shotgun (WGS) entry which is preliminary data.</text>
</comment>
<evidence type="ECO:0000256" key="9">
    <source>
        <dbReference type="ARBA" id="ARBA00030615"/>
    </source>
</evidence>
<keyword evidence="5" id="KW-0698">rRNA processing</keyword>
<keyword evidence="4" id="KW-0963">Cytoplasm</keyword>
<dbReference type="GO" id="GO:0071051">
    <property type="term" value="P:poly(A)-dependent snoRNA 3'-end processing"/>
    <property type="evidence" value="ECO:0007669"/>
    <property type="project" value="TreeGrafter"/>
</dbReference>
<dbReference type="Gene3D" id="2.40.50.140">
    <property type="entry name" value="Nucleic acid-binding proteins"/>
    <property type="match status" value="1"/>
</dbReference>
<dbReference type="InterPro" id="IPR037319">
    <property type="entry name" value="Rrp40_S1"/>
</dbReference>
<dbReference type="Gene3D" id="3.30.1370.10">
    <property type="entry name" value="K Homology domain, type 1"/>
    <property type="match status" value="1"/>
</dbReference>
<dbReference type="InterPro" id="IPR012340">
    <property type="entry name" value="NA-bd_OB-fold"/>
</dbReference>
<evidence type="ECO:0000256" key="7">
    <source>
        <dbReference type="ARBA" id="ARBA00022884"/>
    </source>
</evidence>
<dbReference type="GO" id="GO:0071038">
    <property type="term" value="P:TRAMP-dependent tRNA surveillance pathway"/>
    <property type="evidence" value="ECO:0007669"/>
    <property type="project" value="TreeGrafter"/>
</dbReference>
<evidence type="ECO:0000256" key="6">
    <source>
        <dbReference type="ARBA" id="ARBA00022835"/>
    </source>
</evidence>
<evidence type="ECO:0000256" key="8">
    <source>
        <dbReference type="ARBA" id="ARBA00023242"/>
    </source>
</evidence>
<evidence type="ECO:0000256" key="3">
    <source>
        <dbReference type="ARBA" id="ARBA00007841"/>
    </source>
</evidence>
<dbReference type="Proteomes" id="UP001360560">
    <property type="component" value="Unassembled WGS sequence"/>
</dbReference>
<name>A0AAV5QL24_9ASCO</name>
<dbReference type="GO" id="GO:0000176">
    <property type="term" value="C:nuclear exosome (RNase complex)"/>
    <property type="evidence" value="ECO:0007669"/>
    <property type="project" value="TreeGrafter"/>
</dbReference>
<comment type="subcellular location">
    <subcellularLocation>
        <location evidence="1">Cytoplasm</location>
    </subcellularLocation>
    <subcellularLocation>
        <location evidence="2">Nucleus</location>
        <location evidence="2">Nucleolus</location>
    </subcellularLocation>
</comment>
<evidence type="ECO:0000259" key="10">
    <source>
        <dbReference type="Pfam" id="PF15985"/>
    </source>
</evidence>
<dbReference type="Pfam" id="PF21262">
    <property type="entry name" value="RRP40_S1"/>
    <property type="match status" value="1"/>
</dbReference>
<dbReference type="GO" id="GO:0005730">
    <property type="term" value="C:nucleolus"/>
    <property type="evidence" value="ECO:0007669"/>
    <property type="project" value="UniProtKB-SubCell"/>
</dbReference>
<dbReference type="CDD" id="cd22526">
    <property type="entry name" value="KH-I_Rrp40"/>
    <property type="match status" value="1"/>
</dbReference>
<dbReference type="GO" id="GO:0000177">
    <property type="term" value="C:cytoplasmic exosome (RNase complex)"/>
    <property type="evidence" value="ECO:0007669"/>
    <property type="project" value="TreeGrafter"/>
</dbReference>
<evidence type="ECO:0000256" key="5">
    <source>
        <dbReference type="ARBA" id="ARBA00022552"/>
    </source>
</evidence>
<dbReference type="InterPro" id="IPR004088">
    <property type="entry name" value="KH_dom_type_1"/>
</dbReference>
<dbReference type="InterPro" id="IPR036612">
    <property type="entry name" value="KH_dom_type_1_sf"/>
</dbReference>
<keyword evidence="6" id="KW-0271">Exosome</keyword>
<dbReference type="FunFam" id="2.40.50.140:FF:000127">
    <property type="entry name" value="Exosome complex component RRP40"/>
    <property type="match status" value="1"/>
</dbReference>
<dbReference type="EMBL" id="BTFZ01000006">
    <property type="protein sequence ID" value="GMM35327.1"/>
    <property type="molecule type" value="Genomic_DNA"/>
</dbReference>
<gene>
    <name evidence="11" type="ORF">DASC09_026520</name>
</gene>
<feature type="domain" description="K Homology" evidence="10">
    <location>
        <begin position="155"/>
        <end position="202"/>
    </location>
</feature>
<reference evidence="11 12" key="1">
    <citation type="journal article" date="2023" name="Elife">
        <title>Identification of key yeast species and microbe-microbe interactions impacting larval growth of Drosophila in the wild.</title>
        <authorList>
            <person name="Mure A."/>
            <person name="Sugiura Y."/>
            <person name="Maeda R."/>
            <person name="Honda K."/>
            <person name="Sakurai N."/>
            <person name="Takahashi Y."/>
            <person name="Watada M."/>
            <person name="Katoh T."/>
            <person name="Gotoh A."/>
            <person name="Gotoh Y."/>
            <person name="Taniguchi I."/>
            <person name="Nakamura K."/>
            <person name="Hayashi T."/>
            <person name="Katayama T."/>
            <person name="Uemura T."/>
            <person name="Hattori Y."/>
        </authorList>
    </citation>
    <scope>NUCLEOTIDE SEQUENCE [LARGE SCALE GENOMIC DNA]</scope>
    <source>
        <strain evidence="11 12">SC-9</strain>
    </source>
</reference>
<dbReference type="InterPro" id="IPR049469">
    <property type="entry name" value="RRP40_KH-I"/>
</dbReference>
<dbReference type="AlphaFoldDB" id="A0AAV5QL24"/>
<dbReference type="GO" id="GO:0071034">
    <property type="term" value="P:CUT catabolic process"/>
    <property type="evidence" value="ECO:0007669"/>
    <property type="project" value="TreeGrafter"/>
</dbReference>
<dbReference type="PANTHER" id="PTHR21321">
    <property type="entry name" value="PNAS-3 RELATED"/>
    <property type="match status" value="1"/>
</dbReference>
<dbReference type="GO" id="GO:0000467">
    <property type="term" value="P:exonucleolytic trimming to generate mature 3'-end of 5.8S rRNA from tricistronic rRNA transcript (SSU-rRNA, 5.8S rRNA, LSU-rRNA)"/>
    <property type="evidence" value="ECO:0007669"/>
    <property type="project" value="TreeGrafter"/>
</dbReference>
<evidence type="ECO:0000313" key="11">
    <source>
        <dbReference type="EMBL" id="GMM35327.1"/>
    </source>
</evidence>
<dbReference type="InterPro" id="IPR026699">
    <property type="entry name" value="Exosome_RNA_bind1/RRP40/RRP4"/>
</dbReference>
<keyword evidence="12" id="KW-1185">Reference proteome</keyword>
<evidence type="ECO:0000313" key="12">
    <source>
        <dbReference type="Proteomes" id="UP001360560"/>
    </source>
</evidence>
<dbReference type="SUPFAM" id="SSF54791">
    <property type="entry name" value="Eukaryotic type KH-domain (KH-domain type I)"/>
    <property type="match status" value="1"/>
</dbReference>
<proteinExistence type="inferred from homology"/>